<organism evidence="1 2">
    <name type="scientific">Kitasatospora acidiphila</name>
    <dbReference type="NCBI Taxonomy" id="2567942"/>
    <lineage>
        <taxon>Bacteria</taxon>
        <taxon>Bacillati</taxon>
        <taxon>Actinomycetota</taxon>
        <taxon>Actinomycetes</taxon>
        <taxon>Kitasatosporales</taxon>
        <taxon>Streptomycetaceae</taxon>
        <taxon>Kitasatospora</taxon>
    </lineage>
</organism>
<reference evidence="1 2" key="1">
    <citation type="submission" date="2019-06" db="EMBL/GenBank/DDBJ databases">
        <title>Description of Kitasatospora acidophila sp. nov. isolated from pine grove soil, and reclassification of Streptomyces novaecaesareae to Kitasatospora novaeceasareae comb. nov.</title>
        <authorList>
            <person name="Kim M.J."/>
        </authorList>
    </citation>
    <scope>NUCLEOTIDE SEQUENCE [LARGE SCALE GENOMIC DNA]</scope>
    <source>
        <strain evidence="1 2">MMS16-CNU292</strain>
    </source>
</reference>
<gene>
    <name evidence="1" type="ORF">E6W39_20425</name>
</gene>
<accession>A0A540W5A0</accession>
<comment type="caution">
    <text evidence="1">The sequence shown here is derived from an EMBL/GenBank/DDBJ whole genome shotgun (WGS) entry which is preliminary data.</text>
</comment>
<protein>
    <submittedName>
        <fullName evidence="1">Chromosome partitioning protein</fullName>
    </submittedName>
</protein>
<evidence type="ECO:0000313" key="1">
    <source>
        <dbReference type="EMBL" id="TQF04163.1"/>
    </source>
</evidence>
<dbReference type="OrthoDB" id="4231283at2"/>
<name>A0A540W5A0_9ACTN</name>
<proteinExistence type="predicted"/>
<dbReference type="Proteomes" id="UP000319103">
    <property type="component" value="Unassembled WGS sequence"/>
</dbReference>
<dbReference type="AlphaFoldDB" id="A0A540W5A0"/>
<evidence type="ECO:0000313" key="2">
    <source>
        <dbReference type="Proteomes" id="UP000319103"/>
    </source>
</evidence>
<sequence length="142" mass="15276">MVGMELVVGYFFAWAVRKARRVAGRADAEVDSALDAGMERLHEVVVSRLGAEPALKNMTQEAASERAELTVRTRKRLELALEEAADQDAEFAEALQQAVNQVEAADEPAGPESGKYNIGGITTNGNTAIVIGDGNKQNNTFK</sequence>
<keyword evidence="2" id="KW-1185">Reference proteome</keyword>
<dbReference type="EMBL" id="VIGB01000003">
    <property type="protein sequence ID" value="TQF04163.1"/>
    <property type="molecule type" value="Genomic_DNA"/>
</dbReference>